<dbReference type="InterPro" id="IPR058062">
    <property type="entry name" value="SCO7613_C"/>
</dbReference>
<feature type="transmembrane region" description="Helical" evidence="1">
    <location>
        <begin position="201"/>
        <end position="219"/>
    </location>
</feature>
<feature type="transmembrane region" description="Helical" evidence="1">
    <location>
        <begin position="839"/>
        <end position="855"/>
    </location>
</feature>
<dbReference type="NCBIfam" id="NF047321">
    <property type="entry name" value="SCO7613_CTERM"/>
    <property type="match status" value="1"/>
</dbReference>
<feature type="transmembrane region" description="Helical" evidence="1">
    <location>
        <begin position="509"/>
        <end position="526"/>
    </location>
</feature>
<feature type="transmembrane region" description="Helical" evidence="1">
    <location>
        <begin position="370"/>
        <end position="389"/>
    </location>
</feature>
<feature type="transmembrane region" description="Helical" evidence="1">
    <location>
        <begin position="339"/>
        <end position="358"/>
    </location>
</feature>
<evidence type="ECO:0000256" key="1">
    <source>
        <dbReference type="SAM" id="Phobius"/>
    </source>
</evidence>
<accession>A0ABY2J7S6</accession>
<feature type="transmembrane region" description="Helical" evidence="1">
    <location>
        <begin position="1180"/>
        <end position="1200"/>
    </location>
</feature>
<gene>
    <name evidence="2" type="ORF">E3T25_13895</name>
</gene>
<evidence type="ECO:0000313" key="2">
    <source>
        <dbReference type="EMBL" id="TFC99885.1"/>
    </source>
</evidence>
<evidence type="ECO:0008006" key="4">
    <source>
        <dbReference type="Google" id="ProtNLM"/>
    </source>
</evidence>
<feature type="transmembrane region" description="Helical" evidence="1">
    <location>
        <begin position="694"/>
        <end position="717"/>
    </location>
</feature>
<evidence type="ECO:0000313" key="3">
    <source>
        <dbReference type="Proteomes" id="UP000297851"/>
    </source>
</evidence>
<feature type="transmembrane region" description="Helical" evidence="1">
    <location>
        <begin position="481"/>
        <end position="503"/>
    </location>
</feature>
<feature type="transmembrane region" description="Helical" evidence="1">
    <location>
        <begin position="611"/>
        <end position="632"/>
    </location>
</feature>
<feature type="transmembrane region" description="Helical" evidence="1">
    <location>
        <begin position="170"/>
        <end position="189"/>
    </location>
</feature>
<feature type="transmembrane region" description="Helical" evidence="1">
    <location>
        <begin position="665"/>
        <end position="682"/>
    </location>
</feature>
<feature type="transmembrane region" description="Helical" evidence="1">
    <location>
        <begin position="226"/>
        <end position="247"/>
    </location>
</feature>
<keyword evidence="3" id="KW-1185">Reference proteome</keyword>
<proteinExistence type="predicted"/>
<feature type="transmembrane region" description="Helical" evidence="1">
    <location>
        <begin position="1063"/>
        <end position="1081"/>
    </location>
</feature>
<reference evidence="2 3" key="1">
    <citation type="submission" date="2019-03" db="EMBL/GenBank/DDBJ databases">
        <title>Genomics of glacier-inhabiting Cryobacterium strains.</title>
        <authorList>
            <person name="Liu Q."/>
            <person name="Xin Y.-H."/>
        </authorList>
    </citation>
    <scope>NUCLEOTIDE SEQUENCE [LARGE SCALE GENOMIC DNA]</scope>
    <source>
        <strain evidence="2 3">TMT2-16</strain>
    </source>
</reference>
<feature type="transmembrane region" description="Helical" evidence="1">
    <location>
        <begin position="1206"/>
        <end position="1226"/>
    </location>
</feature>
<feature type="transmembrane region" description="Helical" evidence="1">
    <location>
        <begin position="932"/>
        <end position="950"/>
    </location>
</feature>
<feature type="transmembrane region" description="Helical" evidence="1">
    <location>
        <begin position="286"/>
        <end position="306"/>
    </location>
</feature>
<feature type="transmembrane region" description="Helical" evidence="1">
    <location>
        <begin position="723"/>
        <end position="746"/>
    </location>
</feature>
<feature type="transmembrane region" description="Helical" evidence="1">
    <location>
        <begin position="586"/>
        <end position="605"/>
    </location>
</feature>
<feature type="transmembrane region" description="Helical" evidence="1">
    <location>
        <begin position="312"/>
        <end position="332"/>
    </location>
</feature>
<feature type="transmembrane region" description="Helical" evidence="1">
    <location>
        <begin position="1006"/>
        <end position="1025"/>
    </location>
</feature>
<organism evidence="2 3">
    <name type="scientific">Cryobacterium sandaracinum</name>
    <dbReference type="NCBI Taxonomy" id="1259247"/>
    <lineage>
        <taxon>Bacteria</taxon>
        <taxon>Bacillati</taxon>
        <taxon>Actinomycetota</taxon>
        <taxon>Actinomycetes</taxon>
        <taxon>Micrococcales</taxon>
        <taxon>Microbacteriaceae</taxon>
        <taxon>Cryobacterium</taxon>
    </lineage>
</organism>
<feature type="transmembrane region" description="Helical" evidence="1">
    <location>
        <begin position="813"/>
        <end position="833"/>
    </location>
</feature>
<dbReference type="Proteomes" id="UP000297851">
    <property type="component" value="Unassembled WGS sequence"/>
</dbReference>
<feature type="transmembrane region" description="Helical" evidence="1">
    <location>
        <begin position="143"/>
        <end position="163"/>
    </location>
</feature>
<feature type="transmembrane region" description="Helical" evidence="1">
    <location>
        <begin position="1127"/>
        <end position="1149"/>
    </location>
</feature>
<feature type="transmembrane region" description="Helical" evidence="1">
    <location>
        <begin position="639"/>
        <end position="659"/>
    </location>
</feature>
<feature type="transmembrane region" description="Helical" evidence="1">
    <location>
        <begin position="893"/>
        <end position="912"/>
    </location>
</feature>
<keyword evidence="1" id="KW-0472">Membrane</keyword>
<sequence>MSQWSDIAVARLLDDASCPSCGVDALQNRRCRNCGADLNGRIGLELWSASRDAATALRARQAVLERVPRLLAEPSGASATEPSPAATPPASAALAAPAAASPAAADPRSSATVQSVLAVAGAGLFAISAIVFTFFNPDLSDRALRSVIVGLITLLFLGGAWLLARRRLQFSAEAVGALGMLFVALDVYALSELTVSGLSPWVFTAVGTLASGSVMVALSRVARIRTWLWISLLGLSVVPSMLGYAGGTVLSAVIGHLGTAFVALALVALVRATARRFDGRLRAEQVTLTVVQVVAVAIVLAQARLIEADSTTGYWLGICAILAAIAVLAGLASRYLARGLWSFVAGAAGVAACTGLPFALDLGAHGAEQWYFAFIAVAGAAGLIVLGALAPTPATIERRRFTGGAFGMAVVSVLATVLVALLIGAAKVLGSFNGSDLVASVIDTGGVLAVVLGLAAGAIGFGVFAAITLHRDIAQAPLANGGAALAIWLAALSGLVVVCAPGLLPWAQIAIALGLAVATSAALVLVPGIRAASLRFRLPLILAAHVAVLLAGIISWTDVRLAAWAGIAVVTAIIALARPVPAGTRFLHVAVGYAYALVVVATALGQLGIGTIALLCLTTSIGLIGAIVATALPQVKPAAWYSILVVTSVPFVIGVIQVVFERSGWTALSTGIMFLLAMTLLVSRRPGLGIVLRAIAAGLLIPSLAVVVVCLGAQVLVGSASPVTLPVIAAIVALALPSTGVIRSALKRRGIGEPDATVARIALEVSAMLTGVIAVGLALIRVAAGLPTTFLVLVILALGAAATSFWAKRRYGWWTAAACLTGALWCVWALIGIGLLEPYLLPPSLAATTIGLLLTARGAQGVPLYTGGLLVAVVPTLVVLAVPEAGETVGAAWRGFGLVAASWVLLGLGLLLDRCVSPRAERLRTLCTPTHAVAIIAGAAGAIQGVRFGVGADVVQIAGIPLVVVCLGIGLASAVPAAAAARAILSHAEISQPARIRGWSFGRLSARWLYAPAALYVGLATWTAIERDWFTIWLMWSLMVAYLAAMVIVAVRLRNGRTSLPPVWFIFTLAFVTAIVAWSPRDLRVEWFSLPLGLFLLFAGVAAMRGRQRDTADTQRGTLSSWPARWHGSWPLLAPGLGVMFLASILATFTDPQTWRAILVIAIALVAILVGSSRKLAAPFLLGIIVLPIENIFVFVVQIGRGIESVPWWITLAVVGAVLLIIAVTYERRAGDDNSIAARLGDLA</sequence>
<feature type="transmembrane region" description="Helical" evidence="1">
    <location>
        <begin position="538"/>
        <end position="556"/>
    </location>
</feature>
<feature type="transmembrane region" description="Helical" evidence="1">
    <location>
        <begin position="1087"/>
        <end position="1106"/>
    </location>
</feature>
<protein>
    <recommendedName>
        <fullName evidence="4">DUF2157 domain-containing protein</fullName>
    </recommendedName>
</protein>
<feature type="transmembrane region" description="Helical" evidence="1">
    <location>
        <begin position="253"/>
        <end position="274"/>
    </location>
</feature>
<dbReference type="RefSeq" id="WP_134374925.1">
    <property type="nucleotide sequence ID" value="NZ_SOGO01000038.1"/>
</dbReference>
<feature type="transmembrane region" description="Helical" evidence="1">
    <location>
        <begin position="862"/>
        <end position="881"/>
    </location>
</feature>
<feature type="transmembrane region" description="Helical" evidence="1">
    <location>
        <begin position="562"/>
        <end position="579"/>
    </location>
</feature>
<feature type="transmembrane region" description="Helical" evidence="1">
    <location>
        <begin position="1031"/>
        <end position="1051"/>
    </location>
</feature>
<comment type="caution">
    <text evidence="2">The sequence shown here is derived from an EMBL/GenBank/DDBJ whole genome shotgun (WGS) entry which is preliminary data.</text>
</comment>
<keyword evidence="1" id="KW-0812">Transmembrane</keyword>
<feature type="transmembrane region" description="Helical" evidence="1">
    <location>
        <begin position="758"/>
        <end position="780"/>
    </location>
</feature>
<keyword evidence="1" id="KW-1133">Transmembrane helix</keyword>
<feature type="transmembrane region" description="Helical" evidence="1">
    <location>
        <begin position="1155"/>
        <end position="1173"/>
    </location>
</feature>
<feature type="transmembrane region" description="Helical" evidence="1">
    <location>
        <begin position="446"/>
        <end position="469"/>
    </location>
</feature>
<feature type="transmembrane region" description="Helical" evidence="1">
    <location>
        <begin position="786"/>
        <end position="806"/>
    </location>
</feature>
<dbReference type="EMBL" id="SOGO01000038">
    <property type="protein sequence ID" value="TFC99885.1"/>
    <property type="molecule type" value="Genomic_DNA"/>
</dbReference>
<name>A0ABY2J7S6_9MICO</name>
<feature type="transmembrane region" description="Helical" evidence="1">
    <location>
        <begin position="116"/>
        <end position="137"/>
    </location>
</feature>
<feature type="transmembrane region" description="Helical" evidence="1">
    <location>
        <begin position="401"/>
        <end position="426"/>
    </location>
</feature>
<feature type="transmembrane region" description="Helical" evidence="1">
    <location>
        <begin position="962"/>
        <end position="985"/>
    </location>
</feature>